<dbReference type="Gene3D" id="3.30.1490.20">
    <property type="entry name" value="ATP-grasp fold, A domain"/>
    <property type="match status" value="1"/>
</dbReference>
<dbReference type="GO" id="GO:0046872">
    <property type="term" value="F:metal ion binding"/>
    <property type="evidence" value="ECO:0007669"/>
    <property type="project" value="InterPro"/>
</dbReference>
<dbReference type="AlphaFoldDB" id="A0A6J7CK07"/>
<evidence type="ECO:0000256" key="6">
    <source>
        <dbReference type="ARBA" id="ARBA00022840"/>
    </source>
</evidence>
<dbReference type="InterPro" id="IPR005905">
    <property type="entry name" value="D_ala_D_ala"/>
</dbReference>
<evidence type="ECO:0000256" key="2">
    <source>
        <dbReference type="ARBA" id="ARBA00010871"/>
    </source>
</evidence>
<dbReference type="InterPro" id="IPR011095">
    <property type="entry name" value="Dala_Dala_lig_C"/>
</dbReference>
<organism evidence="11">
    <name type="scientific">freshwater metagenome</name>
    <dbReference type="NCBI Taxonomy" id="449393"/>
    <lineage>
        <taxon>unclassified sequences</taxon>
        <taxon>metagenomes</taxon>
        <taxon>ecological metagenomes</taxon>
    </lineage>
</organism>
<dbReference type="GO" id="GO:0071555">
    <property type="term" value="P:cell wall organization"/>
    <property type="evidence" value="ECO:0007669"/>
    <property type="project" value="UniProtKB-KW"/>
</dbReference>
<accession>A0A6J7CK07</accession>
<dbReference type="Gene3D" id="3.40.50.20">
    <property type="match status" value="1"/>
</dbReference>
<dbReference type="PIRSF" id="PIRSF039102">
    <property type="entry name" value="Ddl/VanB"/>
    <property type="match status" value="1"/>
</dbReference>
<evidence type="ECO:0000259" key="10">
    <source>
        <dbReference type="PROSITE" id="PS50975"/>
    </source>
</evidence>
<dbReference type="PANTHER" id="PTHR23132:SF23">
    <property type="entry name" value="D-ALANINE--D-ALANINE LIGASE B"/>
    <property type="match status" value="1"/>
</dbReference>
<name>A0A6J7CK07_9ZZZZ</name>
<evidence type="ECO:0000256" key="8">
    <source>
        <dbReference type="ARBA" id="ARBA00022984"/>
    </source>
</evidence>
<dbReference type="GO" id="GO:0008716">
    <property type="term" value="F:D-alanine-D-alanine ligase activity"/>
    <property type="evidence" value="ECO:0007669"/>
    <property type="project" value="InterPro"/>
</dbReference>
<gene>
    <name evidence="11" type="ORF">UFOPK3423_00088</name>
</gene>
<evidence type="ECO:0000256" key="1">
    <source>
        <dbReference type="ARBA" id="ARBA00004496"/>
    </source>
</evidence>
<dbReference type="Pfam" id="PF01820">
    <property type="entry name" value="Dala_Dala_lig_N"/>
    <property type="match status" value="1"/>
</dbReference>
<dbReference type="SMART" id="SM01209">
    <property type="entry name" value="GARS_A"/>
    <property type="match status" value="1"/>
</dbReference>
<evidence type="ECO:0000256" key="3">
    <source>
        <dbReference type="ARBA" id="ARBA00022490"/>
    </source>
</evidence>
<evidence type="ECO:0000256" key="9">
    <source>
        <dbReference type="ARBA" id="ARBA00023316"/>
    </source>
</evidence>
<dbReference type="PROSITE" id="PS50975">
    <property type="entry name" value="ATP_GRASP"/>
    <property type="match status" value="1"/>
</dbReference>
<dbReference type="InterPro" id="IPR016185">
    <property type="entry name" value="PreATP-grasp_dom_sf"/>
</dbReference>
<dbReference type="NCBIfam" id="TIGR01205">
    <property type="entry name" value="D_ala_D_alaTIGR"/>
    <property type="match status" value="1"/>
</dbReference>
<dbReference type="GO" id="GO:0005737">
    <property type="term" value="C:cytoplasm"/>
    <property type="evidence" value="ECO:0007669"/>
    <property type="project" value="UniProtKB-SubCell"/>
</dbReference>
<keyword evidence="3" id="KW-0963">Cytoplasm</keyword>
<protein>
    <submittedName>
        <fullName evidence="11">Unannotated protein</fullName>
    </submittedName>
</protein>
<dbReference type="InterPro" id="IPR011761">
    <property type="entry name" value="ATP-grasp"/>
</dbReference>
<keyword evidence="6" id="KW-0067">ATP-binding</keyword>
<dbReference type="SUPFAM" id="SSF56059">
    <property type="entry name" value="Glutathione synthetase ATP-binding domain-like"/>
    <property type="match status" value="1"/>
</dbReference>
<dbReference type="SUPFAM" id="SSF52440">
    <property type="entry name" value="PreATP-grasp domain"/>
    <property type="match status" value="1"/>
</dbReference>
<reference evidence="11" key="1">
    <citation type="submission" date="2020-05" db="EMBL/GenBank/DDBJ databases">
        <authorList>
            <person name="Chiriac C."/>
            <person name="Salcher M."/>
            <person name="Ghai R."/>
            <person name="Kavagutti S V."/>
        </authorList>
    </citation>
    <scope>NUCLEOTIDE SEQUENCE</scope>
</reference>
<dbReference type="PROSITE" id="PS00844">
    <property type="entry name" value="DALA_DALA_LIGASE_2"/>
    <property type="match status" value="1"/>
</dbReference>
<dbReference type="GO" id="GO:0005524">
    <property type="term" value="F:ATP binding"/>
    <property type="evidence" value="ECO:0007669"/>
    <property type="project" value="UniProtKB-KW"/>
</dbReference>
<keyword evidence="7" id="KW-0133">Cell shape</keyword>
<dbReference type="GO" id="GO:0008360">
    <property type="term" value="P:regulation of cell shape"/>
    <property type="evidence" value="ECO:0007669"/>
    <property type="project" value="UniProtKB-KW"/>
</dbReference>
<keyword evidence="8" id="KW-0573">Peptidoglycan synthesis</keyword>
<evidence type="ECO:0000256" key="7">
    <source>
        <dbReference type="ARBA" id="ARBA00022960"/>
    </source>
</evidence>
<dbReference type="Pfam" id="PF07478">
    <property type="entry name" value="Dala_Dala_lig_C"/>
    <property type="match status" value="1"/>
</dbReference>
<dbReference type="GO" id="GO:0009252">
    <property type="term" value="P:peptidoglycan biosynthetic process"/>
    <property type="evidence" value="ECO:0007669"/>
    <property type="project" value="UniProtKB-KW"/>
</dbReference>
<feature type="domain" description="ATP-grasp" evidence="10">
    <location>
        <begin position="95"/>
        <end position="299"/>
    </location>
</feature>
<evidence type="ECO:0000313" key="11">
    <source>
        <dbReference type="EMBL" id="CAB4858276.1"/>
    </source>
</evidence>
<evidence type="ECO:0000256" key="4">
    <source>
        <dbReference type="ARBA" id="ARBA00022598"/>
    </source>
</evidence>
<comment type="subcellular location">
    <subcellularLocation>
        <location evidence="1">Cytoplasm</location>
    </subcellularLocation>
</comment>
<dbReference type="NCBIfam" id="NF002378">
    <property type="entry name" value="PRK01372.1"/>
    <property type="match status" value="1"/>
</dbReference>
<sequence length="307" mass="32517">MLKGGRSFERQVSLVSGGRVEDALTRSGEQVTGIDVGADLVERLREIAPDVVFVALHGRDGEDGTVQELLEALGLSYTGPRPAACALSSDKILAKHLMQDAGIPTADFLAFGESTFRDLGASGALSQIGDRLHFPVVVKPARGGSALGVRFAATPEQVPPALIAALSYDDRALIERFVDGRELAVSVLGGVALPVVEAIPTGEDVYDFEARYTIGRTHFTCPAKLDDAVSAETQRLALRVVELLGLESCARVDLLLDASDGLWVLEANAIPGMTETSLLPQAADAAGITFDDLVQRMLEGANPARKR</sequence>
<keyword evidence="5" id="KW-0547">Nucleotide-binding</keyword>
<dbReference type="InterPro" id="IPR011127">
    <property type="entry name" value="Dala_Dala_lig_N"/>
</dbReference>
<keyword evidence="9" id="KW-0961">Cell wall biogenesis/degradation</keyword>
<dbReference type="HAMAP" id="MF_00047">
    <property type="entry name" value="Dala_Dala_lig"/>
    <property type="match status" value="1"/>
</dbReference>
<evidence type="ECO:0000256" key="5">
    <source>
        <dbReference type="ARBA" id="ARBA00022741"/>
    </source>
</evidence>
<dbReference type="EMBL" id="CAFBLQ010000005">
    <property type="protein sequence ID" value="CAB4858276.1"/>
    <property type="molecule type" value="Genomic_DNA"/>
</dbReference>
<comment type="similarity">
    <text evidence="2">Belongs to the D-alanine--D-alanine ligase family.</text>
</comment>
<keyword evidence="4" id="KW-0436">Ligase</keyword>
<dbReference type="PANTHER" id="PTHR23132">
    <property type="entry name" value="D-ALANINE--D-ALANINE LIGASE"/>
    <property type="match status" value="1"/>
</dbReference>
<dbReference type="InterPro" id="IPR000291">
    <property type="entry name" value="D-Ala_lig_Van_CS"/>
</dbReference>
<proteinExistence type="inferred from homology"/>
<dbReference type="Gene3D" id="3.30.470.20">
    <property type="entry name" value="ATP-grasp fold, B domain"/>
    <property type="match status" value="1"/>
</dbReference>
<dbReference type="InterPro" id="IPR013815">
    <property type="entry name" value="ATP_grasp_subdomain_1"/>
</dbReference>